<dbReference type="PANTHER" id="PTHR33713:SF6">
    <property type="entry name" value="ANTITOXIN YEFM"/>
    <property type="match status" value="1"/>
</dbReference>
<dbReference type="InterPro" id="IPR036165">
    <property type="entry name" value="YefM-like_sf"/>
</dbReference>
<name>A0A4Q7RDW3_9BURK</name>
<dbReference type="Pfam" id="PF02604">
    <property type="entry name" value="PhdYeFM_antitox"/>
    <property type="match status" value="1"/>
</dbReference>
<comment type="caution">
    <text evidence="3">The sequence shown here is derived from an EMBL/GenBank/DDBJ whole genome shotgun (WGS) entry which is preliminary data.</text>
</comment>
<dbReference type="NCBIfam" id="TIGR01552">
    <property type="entry name" value="phd_fam"/>
    <property type="match status" value="1"/>
</dbReference>
<evidence type="ECO:0000313" key="4">
    <source>
        <dbReference type="Proteomes" id="UP000291078"/>
    </source>
</evidence>
<dbReference type="Proteomes" id="UP000291078">
    <property type="component" value="Unassembled WGS sequence"/>
</dbReference>
<dbReference type="OrthoDB" id="9802003at2"/>
<dbReference type="InterPro" id="IPR006442">
    <property type="entry name" value="Antitoxin_Phd/YefM"/>
</dbReference>
<comment type="function">
    <text evidence="2">Antitoxin component of a type II toxin-antitoxin (TA) system.</text>
</comment>
<reference evidence="3 4" key="1">
    <citation type="journal article" date="2015" name="Stand. Genomic Sci.">
        <title>Genomic Encyclopedia of Bacterial and Archaeal Type Strains, Phase III: the genomes of soil and plant-associated and newly described type strains.</title>
        <authorList>
            <person name="Whitman W.B."/>
            <person name="Woyke T."/>
            <person name="Klenk H.P."/>
            <person name="Zhou Y."/>
            <person name="Lilburn T.G."/>
            <person name="Beck B.J."/>
            <person name="De Vos P."/>
            <person name="Vandamme P."/>
            <person name="Eisen J.A."/>
            <person name="Garrity G."/>
            <person name="Hugenholtz P."/>
            <person name="Kyrpides N.C."/>
        </authorList>
    </citation>
    <scope>NUCLEOTIDE SEQUENCE [LARGE SCALE GENOMIC DNA]</scope>
    <source>
        <strain evidence="3 4">ASC-9842</strain>
    </source>
</reference>
<keyword evidence="4" id="KW-1185">Reference proteome</keyword>
<evidence type="ECO:0000256" key="2">
    <source>
        <dbReference type="RuleBase" id="RU362080"/>
    </source>
</evidence>
<dbReference type="EMBL" id="SGXM01000009">
    <property type="protein sequence ID" value="RZT31356.1"/>
    <property type="molecule type" value="Genomic_DNA"/>
</dbReference>
<evidence type="ECO:0000256" key="1">
    <source>
        <dbReference type="ARBA" id="ARBA00009981"/>
    </source>
</evidence>
<comment type="similarity">
    <text evidence="1 2">Belongs to the phD/YefM antitoxin family.</text>
</comment>
<dbReference type="PANTHER" id="PTHR33713">
    <property type="entry name" value="ANTITOXIN YAFN-RELATED"/>
    <property type="match status" value="1"/>
</dbReference>
<gene>
    <name evidence="3" type="ORF">EV147_4537</name>
</gene>
<dbReference type="Gene3D" id="6.10.250.330">
    <property type="match status" value="1"/>
</dbReference>
<dbReference type="AlphaFoldDB" id="A0A4Q7RDW3"/>
<dbReference type="SUPFAM" id="SSF143120">
    <property type="entry name" value="YefM-like"/>
    <property type="match status" value="1"/>
</dbReference>
<evidence type="ECO:0000313" key="3">
    <source>
        <dbReference type="EMBL" id="RZT31356.1"/>
    </source>
</evidence>
<organism evidence="3 4">
    <name type="scientific">Cupriavidus agavae</name>
    <dbReference type="NCBI Taxonomy" id="1001822"/>
    <lineage>
        <taxon>Bacteria</taxon>
        <taxon>Pseudomonadati</taxon>
        <taxon>Pseudomonadota</taxon>
        <taxon>Betaproteobacteria</taxon>
        <taxon>Burkholderiales</taxon>
        <taxon>Burkholderiaceae</taxon>
        <taxon>Cupriavidus</taxon>
    </lineage>
</organism>
<protein>
    <recommendedName>
        <fullName evidence="2">Antitoxin</fullName>
    </recommendedName>
</protein>
<proteinExistence type="inferred from homology"/>
<dbReference type="Gene3D" id="3.40.1620.10">
    <property type="entry name" value="YefM-like domain"/>
    <property type="match status" value="1"/>
</dbReference>
<dbReference type="InterPro" id="IPR051405">
    <property type="entry name" value="phD/YefM_antitoxin"/>
</dbReference>
<sequence length="89" mass="10065">MRTVHFSDARNNLKAVIDQAIEDHDAVLITRRDAPNAVIMSQEQYNSWAETIYLLNSPANAAHLARSLEQLRKGEARQHTLLDPETPSE</sequence>
<dbReference type="RefSeq" id="WP_130393428.1">
    <property type="nucleotide sequence ID" value="NZ_SGXM01000009.1"/>
</dbReference>
<accession>A0A4Q7RDW3</accession>